<dbReference type="RefSeq" id="WP_091931823.1">
    <property type="nucleotide sequence ID" value="NZ_FOUJ01000001.1"/>
</dbReference>
<keyword evidence="1" id="KW-0472">Membrane</keyword>
<keyword evidence="3" id="KW-1185">Reference proteome</keyword>
<feature type="transmembrane region" description="Helical" evidence="1">
    <location>
        <begin position="20"/>
        <end position="38"/>
    </location>
</feature>
<proteinExistence type="predicted"/>
<dbReference type="STRING" id="487685.SAMN04488696_0158"/>
<name>A0A1I4NNA8_9EURY</name>
<accession>A0A1I4NNA8</accession>
<dbReference type="EMBL" id="FOUJ01000001">
    <property type="protein sequence ID" value="SFM16820.1"/>
    <property type="molecule type" value="Genomic_DNA"/>
</dbReference>
<dbReference type="OrthoDB" id="139832at2157"/>
<sequence>MSISSFTSDERAFLEPNNDIISIAIVVIGFMVFAAILSKTFIAFDDNSNALESYEQAAMIAKDIAAYPPLQGSRPELISAEALDIIASPSAKEERYMFFQRFSENIDLFVEVSTDDNRYHWTIDDGTGSQNGRDIIAASVPVVIELGSNVRCVPGTITVKITQNLWN</sequence>
<evidence type="ECO:0000313" key="2">
    <source>
        <dbReference type="EMBL" id="SFM16820.1"/>
    </source>
</evidence>
<reference evidence="3" key="1">
    <citation type="submission" date="2016-10" db="EMBL/GenBank/DDBJ databases">
        <authorList>
            <person name="Varghese N."/>
            <person name="Submissions S."/>
        </authorList>
    </citation>
    <scope>NUCLEOTIDE SEQUENCE [LARGE SCALE GENOMIC DNA]</scope>
    <source>
        <strain evidence="3">Mob M</strain>
    </source>
</reference>
<evidence type="ECO:0000256" key="1">
    <source>
        <dbReference type="SAM" id="Phobius"/>
    </source>
</evidence>
<evidence type="ECO:0000313" key="3">
    <source>
        <dbReference type="Proteomes" id="UP000198535"/>
    </source>
</evidence>
<protein>
    <submittedName>
        <fullName evidence="2">Uncharacterized protein</fullName>
    </submittedName>
</protein>
<keyword evidence="1" id="KW-1133">Transmembrane helix</keyword>
<dbReference type="Proteomes" id="UP000198535">
    <property type="component" value="Unassembled WGS sequence"/>
</dbReference>
<organism evidence="2 3">
    <name type="scientific">Methanolobus profundi</name>
    <dbReference type="NCBI Taxonomy" id="487685"/>
    <lineage>
        <taxon>Archaea</taxon>
        <taxon>Methanobacteriati</taxon>
        <taxon>Methanobacteriota</taxon>
        <taxon>Stenosarchaea group</taxon>
        <taxon>Methanomicrobia</taxon>
        <taxon>Methanosarcinales</taxon>
        <taxon>Methanosarcinaceae</taxon>
        <taxon>Methanolobus</taxon>
    </lineage>
</organism>
<gene>
    <name evidence="2" type="ORF">SAMN04488696_0158</name>
</gene>
<dbReference type="AlphaFoldDB" id="A0A1I4NNA8"/>
<keyword evidence="1" id="KW-0812">Transmembrane</keyword>